<keyword evidence="1" id="KW-0732">Signal</keyword>
<dbReference type="RefSeq" id="WP_133228340.1">
    <property type="nucleotide sequence ID" value="NZ_QDKG01000001.1"/>
</dbReference>
<keyword evidence="3" id="KW-1185">Reference proteome</keyword>
<evidence type="ECO:0000313" key="3">
    <source>
        <dbReference type="Proteomes" id="UP000245627"/>
    </source>
</evidence>
<feature type="chain" id="PRO_5015731118" description="S9 family peptidase" evidence="1">
    <location>
        <begin position="25"/>
        <end position="299"/>
    </location>
</feature>
<dbReference type="Proteomes" id="UP000245627">
    <property type="component" value="Unassembled WGS sequence"/>
</dbReference>
<sequence length="299" mass="33752">MKLTYVRLCLILSLVALSSSLINAQVHPTADRQALGKVKNPALQELSGIVPSVANPNCFWVHNDSGDDAHIYLIDSAANLLCTYTLEGVVARDFEEVAWMMRDGKYHLVVGDIGDNRAKRKQITFHEFAEPVWEKGVRKAVIAHINSFEAVYPDGPRDAEAFFVDPLTNQLILITKRDFHVHVYSADFVQKQTSYLAESSKPYVLKREAELPLFFVTAADISANGQDILVKNLTSIYHWKRNPSEPVVTALRKSHVEVPYAPEPQGEGIAFDRDGLRFYTISERPLGLESYLYRYQLVK</sequence>
<organism evidence="2 3">
    <name type="scientific">Sphingobacterium corticibacter</name>
    <dbReference type="NCBI Taxonomy" id="2171749"/>
    <lineage>
        <taxon>Bacteria</taxon>
        <taxon>Pseudomonadati</taxon>
        <taxon>Bacteroidota</taxon>
        <taxon>Sphingobacteriia</taxon>
        <taxon>Sphingobacteriales</taxon>
        <taxon>Sphingobacteriaceae</taxon>
        <taxon>Sphingobacterium</taxon>
    </lineage>
</organism>
<accession>A0A2T8HMN8</accession>
<comment type="caution">
    <text evidence="2">The sequence shown here is derived from an EMBL/GenBank/DDBJ whole genome shotgun (WGS) entry which is preliminary data.</text>
</comment>
<dbReference type="SUPFAM" id="SSF75011">
    <property type="entry name" value="3-carboxy-cis,cis-mucoante lactonizing enzyme"/>
    <property type="match status" value="1"/>
</dbReference>
<evidence type="ECO:0000313" key="2">
    <source>
        <dbReference type="EMBL" id="PVH26675.1"/>
    </source>
</evidence>
<dbReference type="OrthoDB" id="9798438at2"/>
<evidence type="ECO:0000256" key="1">
    <source>
        <dbReference type="SAM" id="SignalP"/>
    </source>
</evidence>
<gene>
    <name evidence="2" type="ORF">DC487_03425</name>
</gene>
<proteinExistence type="predicted"/>
<protein>
    <recommendedName>
        <fullName evidence="4">S9 family peptidase</fullName>
    </recommendedName>
</protein>
<dbReference type="EMBL" id="QDKG01000001">
    <property type="protein sequence ID" value="PVH26675.1"/>
    <property type="molecule type" value="Genomic_DNA"/>
</dbReference>
<feature type="signal peptide" evidence="1">
    <location>
        <begin position="1"/>
        <end position="24"/>
    </location>
</feature>
<reference evidence="2 3" key="1">
    <citation type="submission" date="2018-04" db="EMBL/GenBank/DDBJ databases">
        <title>Sphingobacterium cortibacter sp. nov.</title>
        <authorList>
            <person name="Li Y."/>
        </authorList>
    </citation>
    <scope>NUCLEOTIDE SEQUENCE [LARGE SCALE GENOMIC DNA]</scope>
    <source>
        <strain evidence="2 3">2c-3</strain>
    </source>
</reference>
<evidence type="ECO:0008006" key="4">
    <source>
        <dbReference type="Google" id="ProtNLM"/>
    </source>
</evidence>
<dbReference type="AlphaFoldDB" id="A0A2T8HMN8"/>
<name>A0A2T8HMN8_9SPHI</name>